<evidence type="ECO:0000256" key="2">
    <source>
        <dbReference type="ARBA" id="ARBA00000711"/>
    </source>
</evidence>
<sequence length="194" mass="21050">MLHLVLGGARSGKSSFAEKSVLAQLSAGQVPIYIATAEPLDRGMKQRIAHHQKLRQHQAWQLIECPKALEQPLAELVVGDVILIDCLTLWLSNQLSTALLRQKRTQAENAQYLGDYLHQQVASLVQLLSQHPANITLVSNEIGLGVVPMGQETRVFVDHQGWMNQALAQVADKVTLVTAGIPLALKGDGAVTNG</sequence>
<reference evidence="15 16" key="1">
    <citation type="submission" date="2023-03" db="EMBL/GenBank/DDBJ databases">
        <title>Draft genome sequence of Thalassotalea insulae KCTC 62186T.</title>
        <authorList>
            <person name="Sawabe T."/>
        </authorList>
    </citation>
    <scope>NUCLEOTIDE SEQUENCE [LARGE SCALE GENOMIC DNA]</scope>
    <source>
        <strain evidence="15 16">KCTC 62186</strain>
    </source>
</reference>
<evidence type="ECO:0000256" key="1">
    <source>
        <dbReference type="ARBA" id="ARBA00000312"/>
    </source>
</evidence>
<comment type="catalytic activity">
    <reaction evidence="2 14">
        <text>adenosylcob(III)inamide phosphate + GTP + H(+) = adenosylcob(III)inamide-GDP + diphosphate</text>
        <dbReference type="Rhea" id="RHEA:22712"/>
        <dbReference type="ChEBI" id="CHEBI:15378"/>
        <dbReference type="ChEBI" id="CHEBI:33019"/>
        <dbReference type="ChEBI" id="CHEBI:37565"/>
        <dbReference type="ChEBI" id="CHEBI:58502"/>
        <dbReference type="ChEBI" id="CHEBI:60487"/>
        <dbReference type="EC" id="2.7.7.62"/>
    </reaction>
</comment>
<dbReference type="EC" id="2.7.1.156" evidence="14"/>
<evidence type="ECO:0000256" key="14">
    <source>
        <dbReference type="PIRNR" id="PIRNR006135"/>
    </source>
</evidence>
<name>A0ABQ6GTI3_9GAMM</name>
<keyword evidence="9 14" id="KW-0808">Transferase</keyword>
<dbReference type="EMBL" id="BSST01000001">
    <property type="protein sequence ID" value="GLX79243.1"/>
    <property type="molecule type" value="Genomic_DNA"/>
</dbReference>
<evidence type="ECO:0000313" key="15">
    <source>
        <dbReference type="EMBL" id="GLX79243.1"/>
    </source>
</evidence>
<evidence type="ECO:0000256" key="6">
    <source>
        <dbReference type="ARBA" id="ARBA00005159"/>
    </source>
</evidence>
<evidence type="ECO:0000256" key="8">
    <source>
        <dbReference type="ARBA" id="ARBA00022573"/>
    </source>
</evidence>
<evidence type="ECO:0000256" key="10">
    <source>
        <dbReference type="ARBA" id="ARBA00022741"/>
    </source>
</evidence>
<keyword evidence="8 14" id="KW-0169">Cobalamin biosynthesis</keyword>
<evidence type="ECO:0000256" key="7">
    <source>
        <dbReference type="ARBA" id="ARBA00007490"/>
    </source>
</evidence>
<comment type="function">
    <text evidence="4 14">Catalyzes ATP-dependent phosphorylation of adenosylcobinamide and addition of GMP to adenosylcobinamide phosphate.</text>
</comment>
<dbReference type="Gene3D" id="3.40.50.300">
    <property type="entry name" value="P-loop containing nucleotide triphosphate hydrolases"/>
    <property type="match status" value="1"/>
</dbReference>
<evidence type="ECO:0000256" key="4">
    <source>
        <dbReference type="ARBA" id="ARBA00003889"/>
    </source>
</evidence>
<dbReference type="Pfam" id="PF02283">
    <property type="entry name" value="CobU"/>
    <property type="match status" value="1"/>
</dbReference>
<dbReference type="InterPro" id="IPR003203">
    <property type="entry name" value="CobU/CobP"/>
</dbReference>
<dbReference type="SUPFAM" id="SSF52540">
    <property type="entry name" value="P-loop containing nucleoside triphosphate hydrolases"/>
    <property type="match status" value="1"/>
</dbReference>
<protein>
    <recommendedName>
        <fullName evidence="14">Bifunctional adenosylcobalamin biosynthesis protein</fullName>
        <ecNumber evidence="14">2.7.1.156</ecNumber>
        <ecNumber evidence="14">2.7.7.62</ecNumber>
    </recommendedName>
</protein>
<keyword evidence="10 14" id="KW-0547">Nucleotide-binding</keyword>
<dbReference type="EC" id="2.7.7.62" evidence="14"/>
<evidence type="ECO:0000256" key="12">
    <source>
        <dbReference type="ARBA" id="ARBA00022840"/>
    </source>
</evidence>
<evidence type="ECO:0000256" key="13">
    <source>
        <dbReference type="ARBA" id="ARBA00023134"/>
    </source>
</evidence>
<comment type="catalytic activity">
    <reaction evidence="3">
        <text>adenosylcob(III)inamide + GTP = adenosylcob(III)inamide phosphate + GDP + H(+)</text>
        <dbReference type="Rhea" id="RHEA:15765"/>
        <dbReference type="ChEBI" id="CHEBI:2480"/>
        <dbReference type="ChEBI" id="CHEBI:15378"/>
        <dbReference type="ChEBI" id="CHEBI:37565"/>
        <dbReference type="ChEBI" id="CHEBI:58189"/>
        <dbReference type="ChEBI" id="CHEBI:58502"/>
        <dbReference type="EC" id="2.7.1.156"/>
    </reaction>
</comment>
<comment type="similarity">
    <text evidence="7 14">Belongs to the CobU/CobP family.</text>
</comment>
<comment type="caution">
    <text evidence="15">The sequence shown here is derived from an EMBL/GenBank/DDBJ whole genome shotgun (WGS) entry which is preliminary data.</text>
</comment>
<comment type="pathway">
    <text evidence="5 14">Cofactor biosynthesis; adenosylcobalamin biosynthesis; adenosylcobalamin from cob(II)yrinate a,c-diamide: step 6/7.</text>
</comment>
<dbReference type="CDD" id="cd00544">
    <property type="entry name" value="CobU"/>
    <property type="match status" value="1"/>
</dbReference>
<comment type="catalytic activity">
    <reaction evidence="1 14">
        <text>adenosylcob(III)inamide + ATP = adenosylcob(III)inamide phosphate + ADP + H(+)</text>
        <dbReference type="Rhea" id="RHEA:15769"/>
        <dbReference type="ChEBI" id="CHEBI:2480"/>
        <dbReference type="ChEBI" id="CHEBI:15378"/>
        <dbReference type="ChEBI" id="CHEBI:30616"/>
        <dbReference type="ChEBI" id="CHEBI:58502"/>
        <dbReference type="ChEBI" id="CHEBI:456216"/>
        <dbReference type="EC" id="2.7.1.156"/>
    </reaction>
</comment>
<accession>A0ABQ6GTI3</accession>
<keyword evidence="13 14" id="KW-0342">GTP-binding</keyword>
<comment type="pathway">
    <text evidence="6 14">Cofactor biosynthesis; adenosylcobalamin biosynthesis; adenosylcobalamin from cob(II)yrinate a,c-diamide: step 5/7.</text>
</comment>
<dbReference type="PIRSF" id="PIRSF006135">
    <property type="entry name" value="CobU"/>
    <property type="match status" value="1"/>
</dbReference>
<dbReference type="InterPro" id="IPR027417">
    <property type="entry name" value="P-loop_NTPase"/>
</dbReference>
<dbReference type="PANTHER" id="PTHR34848:SF1">
    <property type="entry name" value="BIFUNCTIONAL ADENOSYLCOBALAMIN BIOSYNTHESIS PROTEIN COBU"/>
    <property type="match status" value="1"/>
</dbReference>
<evidence type="ECO:0000313" key="16">
    <source>
        <dbReference type="Proteomes" id="UP001157186"/>
    </source>
</evidence>
<dbReference type="RefSeq" id="WP_284245145.1">
    <property type="nucleotide sequence ID" value="NZ_BSST01000001.1"/>
</dbReference>
<dbReference type="NCBIfam" id="NF004469">
    <property type="entry name" value="PRK05800.1"/>
    <property type="match status" value="1"/>
</dbReference>
<keyword evidence="12 14" id="KW-0067">ATP-binding</keyword>
<gene>
    <name evidence="15" type="primary">cobU</name>
    <name evidence="15" type="ORF">tinsulaeT_25830</name>
</gene>
<dbReference type="GO" id="GO:0016301">
    <property type="term" value="F:kinase activity"/>
    <property type="evidence" value="ECO:0007669"/>
    <property type="project" value="UniProtKB-KW"/>
</dbReference>
<evidence type="ECO:0000256" key="9">
    <source>
        <dbReference type="ARBA" id="ARBA00022679"/>
    </source>
</evidence>
<evidence type="ECO:0000256" key="5">
    <source>
        <dbReference type="ARBA" id="ARBA00004692"/>
    </source>
</evidence>
<organism evidence="15 16">
    <name type="scientific">Thalassotalea insulae</name>
    <dbReference type="NCBI Taxonomy" id="2056778"/>
    <lineage>
        <taxon>Bacteria</taxon>
        <taxon>Pseudomonadati</taxon>
        <taxon>Pseudomonadota</taxon>
        <taxon>Gammaproteobacteria</taxon>
        <taxon>Alteromonadales</taxon>
        <taxon>Colwelliaceae</taxon>
        <taxon>Thalassotalea</taxon>
    </lineage>
</organism>
<keyword evidence="16" id="KW-1185">Reference proteome</keyword>
<proteinExistence type="inferred from homology"/>
<dbReference type="PANTHER" id="PTHR34848">
    <property type="match status" value="1"/>
</dbReference>
<dbReference type="Proteomes" id="UP001157186">
    <property type="component" value="Unassembled WGS sequence"/>
</dbReference>
<keyword evidence="11 14" id="KW-0418">Kinase</keyword>
<evidence type="ECO:0000256" key="11">
    <source>
        <dbReference type="ARBA" id="ARBA00022777"/>
    </source>
</evidence>
<evidence type="ECO:0000256" key="3">
    <source>
        <dbReference type="ARBA" id="ARBA00001522"/>
    </source>
</evidence>